<dbReference type="EMBL" id="DTBJ01000011">
    <property type="protein sequence ID" value="HGM58111.1"/>
    <property type="molecule type" value="Genomic_DNA"/>
</dbReference>
<gene>
    <name evidence="1" type="ORF">ENU14_00755</name>
</gene>
<name>A0A7C4HD56_STAMA</name>
<reference evidence="1" key="1">
    <citation type="journal article" date="2020" name="mSystems">
        <title>Genome- and Community-Level Interaction Insights into Carbon Utilization and Element Cycling Functions of Hydrothermarchaeota in Hydrothermal Sediment.</title>
        <authorList>
            <person name="Zhou Z."/>
            <person name="Liu Y."/>
            <person name="Xu W."/>
            <person name="Pan J."/>
            <person name="Luo Z.H."/>
            <person name="Li M."/>
        </authorList>
    </citation>
    <scope>NUCLEOTIDE SEQUENCE [LARGE SCALE GENOMIC DNA]</scope>
    <source>
        <strain evidence="1">SpSt-642</strain>
    </source>
</reference>
<protein>
    <submittedName>
        <fullName evidence="1">Uncharacterized protein</fullName>
    </submittedName>
</protein>
<sequence>MSKPSSGKTKDKEGASATRSKEIKIITKQVVTLDDIAKDPVKIKLLYIVSVFGEISDKALQYLIYELGKKGYELGYSFTLIGNTPSSRELSNDLIALKYTGLLETNIFKKNIVSSLGKEFLDKHINILSEQERDTIKKLVDELRTKIKPIDLEVELKYKTRKTKRLFF</sequence>
<dbReference type="AlphaFoldDB" id="A0A7C4HD56"/>
<proteinExistence type="predicted"/>
<organism evidence="1">
    <name type="scientific">Staphylothermus marinus</name>
    <dbReference type="NCBI Taxonomy" id="2280"/>
    <lineage>
        <taxon>Archaea</taxon>
        <taxon>Thermoproteota</taxon>
        <taxon>Thermoprotei</taxon>
        <taxon>Desulfurococcales</taxon>
        <taxon>Desulfurococcaceae</taxon>
        <taxon>Staphylothermus</taxon>
    </lineage>
</organism>
<comment type="caution">
    <text evidence="1">The sequence shown here is derived from an EMBL/GenBank/DDBJ whole genome shotgun (WGS) entry which is preliminary data.</text>
</comment>
<evidence type="ECO:0000313" key="1">
    <source>
        <dbReference type="EMBL" id="HGM58111.1"/>
    </source>
</evidence>
<accession>A0A7C4HD56</accession>